<dbReference type="PROSITE" id="PS50932">
    <property type="entry name" value="HTH_LACI_2"/>
    <property type="match status" value="1"/>
</dbReference>
<keyword evidence="1" id="KW-0805">Transcription regulation</keyword>
<protein>
    <submittedName>
        <fullName evidence="5">Transcriptional regulator, LacI family</fullName>
    </submittedName>
</protein>
<dbReference type="CDD" id="cd06267">
    <property type="entry name" value="PBP1_LacI_sugar_binding-like"/>
    <property type="match status" value="1"/>
</dbReference>
<dbReference type="AlphaFoldDB" id="A0A916PEB5"/>
<dbReference type="Pfam" id="PF00356">
    <property type="entry name" value="LacI"/>
    <property type="match status" value="1"/>
</dbReference>
<dbReference type="InterPro" id="IPR028082">
    <property type="entry name" value="Peripla_BP_I"/>
</dbReference>
<dbReference type="Gene3D" id="3.40.50.2300">
    <property type="match status" value="2"/>
</dbReference>
<dbReference type="GO" id="GO:0000976">
    <property type="term" value="F:transcription cis-regulatory region binding"/>
    <property type="evidence" value="ECO:0007669"/>
    <property type="project" value="TreeGrafter"/>
</dbReference>
<evidence type="ECO:0000259" key="4">
    <source>
        <dbReference type="PROSITE" id="PS50932"/>
    </source>
</evidence>
<dbReference type="PANTHER" id="PTHR30146:SF24">
    <property type="entry name" value="XYLOSE OPERON REGULATORY PROTEIN"/>
    <property type="match status" value="1"/>
</dbReference>
<proteinExistence type="predicted"/>
<comment type="caution">
    <text evidence="5">The sequence shown here is derived from an EMBL/GenBank/DDBJ whole genome shotgun (WGS) entry which is preliminary data.</text>
</comment>
<dbReference type="SUPFAM" id="SSF53822">
    <property type="entry name" value="Periplasmic binding protein-like I"/>
    <property type="match status" value="1"/>
</dbReference>
<evidence type="ECO:0000256" key="3">
    <source>
        <dbReference type="ARBA" id="ARBA00023163"/>
    </source>
</evidence>
<gene>
    <name evidence="5" type="ORF">JGI25_00880</name>
</gene>
<keyword evidence="2" id="KW-0238">DNA-binding</keyword>
<dbReference type="Proteomes" id="UP000243105">
    <property type="component" value="Unassembled WGS sequence"/>
</dbReference>
<dbReference type="CDD" id="cd01392">
    <property type="entry name" value="HTH_LacI"/>
    <property type="match status" value="1"/>
</dbReference>
<evidence type="ECO:0000256" key="1">
    <source>
        <dbReference type="ARBA" id="ARBA00023015"/>
    </source>
</evidence>
<dbReference type="InterPro" id="IPR010982">
    <property type="entry name" value="Lambda_DNA-bd_dom_sf"/>
</dbReference>
<dbReference type="PANTHER" id="PTHR30146">
    <property type="entry name" value="LACI-RELATED TRANSCRIPTIONAL REPRESSOR"/>
    <property type="match status" value="1"/>
</dbReference>
<dbReference type="Gene3D" id="1.10.260.40">
    <property type="entry name" value="lambda repressor-like DNA-binding domains"/>
    <property type="match status" value="1"/>
</dbReference>
<name>A0A916PEB5_KRYT1</name>
<sequence>MFKKVTIKDVAKKAGLSISTVSLVINNKGKVGEETRKKVLQAIEELGYYPTRSARNLASRKTGNLGFILTEEHFSRSEPFYTKIFLGTEFESRTHNYYILLTTIPSQFSKNSIPRFLLENNVDGVIFAGKVNQKYVKYVEEMGIPYILVDYDLPGRKVPAVMIDNVRGGEIATEHLLNLGYKKIAFIGGDIQHPSIKGRFEGYKRALEKAGIICEEKLYITDEPDTRLINGFKACEKLFNSIKPDAIFAANDAMAIGCIKFLKIKGIKIPDDIAIVGFDDIEACIHIEPRLTTIRVEKEELGIIAVKRIVEMIENPDYGINRVYVPVKLVIRDSCGAKLKDIYVPDDVKTDELI</sequence>
<feature type="domain" description="HTH lacI-type" evidence="4">
    <location>
        <begin position="5"/>
        <end position="59"/>
    </location>
</feature>
<dbReference type="InterPro" id="IPR000843">
    <property type="entry name" value="HTH_LacI"/>
</dbReference>
<accession>A0A916PEB5</accession>
<dbReference type="SMART" id="SM00354">
    <property type="entry name" value="HTH_LACI"/>
    <property type="match status" value="1"/>
</dbReference>
<dbReference type="Pfam" id="PF13377">
    <property type="entry name" value="Peripla_BP_3"/>
    <property type="match status" value="1"/>
</dbReference>
<dbReference type="RefSeq" id="WP_072263886.1">
    <property type="nucleotide sequence ID" value="NZ_CZVV01000050.1"/>
</dbReference>
<keyword evidence="3" id="KW-0804">Transcription</keyword>
<dbReference type="InterPro" id="IPR046335">
    <property type="entry name" value="LacI/GalR-like_sensor"/>
</dbReference>
<evidence type="ECO:0000313" key="6">
    <source>
        <dbReference type="Proteomes" id="UP000243105"/>
    </source>
</evidence>
<reference evidence="5 6" key="1">
    <citation type="submission" date="2015-11" db="EMBL/GenBank/DDBJ databases">
        <authorList>
            <person name="Varghese N."/>
        </authorList>
    </citation>
    <scope>NUCLEOTIDE SEQUENCE [LARGE SCALE GENOMIC DNA]</scope>
    <source>
        <strain evidence="5 6">JGI-25</strain>
    </source>
</reference>
<evidence type="ECO:0000313" key="5">
    <source>
        <dbReference type="EMBL" id="CUT01367.1"/>
    </source>
</evidence>
<organism evidence="5 6">
    <name type="scientific">Kryptobacter tengchongensis</name>
    <dbReference type="NCBI Taxonomy" id="1643429"/>
    <lineage>
        <taxon>Bacteria</taxon>
        <taxon>Pseudomonadati</taxon>
        <taxon>Candidatus Kryptoniota</taxon>
        <taxon>Candidatus Kryptobacter</taxon>
    </lineage>
</organism>
<evidence type="ECO:0000256" key="2">
    <source>
        <dbReference type="ARBA" id="ARBA00023125"/>
    </source>
</evidence>
<dbReference type="SUPFAM" id="SSF47413">
    <property type="entry name" value="lambda repressor-like DNA-binding domains"/>
    <property type="match status" value="1"/>
</dbReference>
<dbReference type="GO" id="GO:0003700">
    <property type="term" value="F:DNA-binding transcription factor activity"/>
    <property type="evidence" value="ECO:0007669"/>
    <property type="project" value="TreeGrafter"/>
</dbReference>
<dbReference type="EMBL" id="CZVV01000050">
    <property type="protein sequence ID" value="CUT01367.1"/>
    <property type="molecule type" value="Genomic_DNA"/>
</dbReference>